<dbReference type="InterPro" id="IPR043519">
    <property type="entry name" value="NT_sf"/>
</dbReference>
<dbReference type="InterPro" id="IPR052930">
    <property type="entry name" value="TA_antitoxin_MntA"/>
</dbReference>
<feature type="domain" description="Polymerase beta nucleotidyltransferase" evidence="1">
    <location>
        <begin position="21"/>
        <end position="105"/>
    </location>
</feature>
<name>A0A1F5ZZC5_9BACT</name>
<dbReference type="STRING" id="1798381.A2721_02240"/>
<protein>
    <recommendedName>
        <fullName evidence="1">Polymerase beta nucleotidyltransferase domain-containing protein</fullName>
    </recommendedName>
</protein>
<dbReference type="SUPFAM" id="SSF81301">
    <property type="entry name" value="Nucleotidyltransferase"/>
    <property type="match status" value="1"/>
</dbReference>
<sequence length="138" mass="15773">MTDVRNFTFSEQVQRQLEILNVGLVYLFGSQSEGVSGPMSDVDLGVVFVDPKISHGNTLQIYSQLFDLFSELFQTENLDIVFLERATLELRFDVVKYGKILFAASAEVKDTFEHQTVMLYADFKPVLNNFDKAILHRI</sequence>
<evidence type="ECO:0000259" key="1">
    <source>
        <dbReference type="Pfam" id="PF18765"/>
    </source>
</evidence>
<dbReference type="CDD" id="cd05403">
    <property type="entry name" value="NT_KNTase_like"/>
    <property type="match status" value="1"/>
</dbReference>
<dbReference type="Pfam" id="PF18765">
    <property type="entry name" value="Polbeta"/>
    <property type="match status" value="1"/>
</dbReference>
<dbReference type="EMBL" id="MFJK01000016">
    <property type="protein sequence ID" value="OGG17819.1"/>
    <property type="molecule type" value="Genomic_DNA"/>
</dbReference>
<evidence type="ECO:0000313" key="3">
    <source>
        <dbReference type="Proteomes" id="UP000177871"/>
    </source>
</evidence>
<dbReference type="AlphaFoldDB" id="A0A1F5ZZC5"/>
<accession>A0A1F5ZZC5</accession>
<dbReference type="Gene3D" id="3.30.460.10">
    <property type="entry name" value="Beta Polymerase, domain 2"/>
    <property type="match status" value="1"/>
</dbReference>
<gene>
    <name evidence="2" type="ORF">A2721_02240</name>
</gene>
<comment type="caution">
    <text evidence="2">The sequence shown here is derived from an EMBL/GenBank/DDBJ whole genome shotgun (WGS) entry which is preliminary data.</text>
</comment>
<dbReference type="PANTHER" id="PTHR43852">
    <property type="entry name" value="NUCLEOTIDYLTRANSFERASE"/>
    <property type="match status" value="1"/>
</dbReference>
<dbReference type="NCBIfam" id="NF047752">
    <property type="entry name" value="MntA_antitoxin"/>
    <property type="match status" value="1"/>
</dbReference>
<organism evidence="2 3">
    <name type="scientific">Candidatus Gottesmanbacteria bacterium RIFCSPHIGHO2_01_FULL_47_48</name>
    <dbReference type="NCBI Taxonomy" id="1798381"/>
    <lineage>
        <taxon>Bacteria</taxon>
        <taxon>Candidatus Gottesmaniibacteriota</taxon>
    </lineage>
</organism>
<dbReference type="PANTHER" id="PTHR43852:SF4">
    <property type="entry name" value="NUCLEOTIDYLTRANSFERASE"/>
    <property type="match status" value="1"/>
</dbReference>
<proteinExistence type="predicted"/>
<dbReference type="InterPro" id="IPR041633">
    <property type="entry name" value="Polbeta"/>
</dbReference>
<dbReference type="Proteomes" id="UP000177871">
    <property type="component" value="Unassembled WGS sequence"/>
</dbReference>
<reference evidence="2 3" key="1">
    <citation type="journal article" date="2016" name="Nat. Commun.">
        <title>Thousands of microbial genomes shed light on interconnected biogeochemical processes in an aquifer system.</title>
        <authorList>
            <person name="Anantharaman K."/>
            <person name="Brown C.T."/>
            <person name="Hug L.A."/>
            <person name="Sharon I."/>
            <person name="Castelle C.J."/>
            <person name="Probst A.J."/>
            <person name="Thomas B.C."/>
            <person name="Singh A."/>
            <person name="Wilkins M.J."/>
            <person name="Karaoz U."/>
            <person name="Brodie E.L."/>
            <person name="Williams K.H."/>
            <person name="Hubbard S.S."/>
            <person name="Banfield J.F."/>
        </authorList>
    </citation>
    <scope>NUCLEOTIDE SEQUENCE [LARGE SCALE GENOMIC DNA]</scope>
</reference>
<evidence type="ECO:0000313" key="2">
    <source>
        <dbReference type="EMBL" id="OGG17819.1"/>
    </source>
</evidence>